<dbReference type="EMBL" id="JAOPJF010000006">
    <property type="protein sequence ID" value="KAK1148777.1"/>
    <property type="molecule type" value="Genomic_DNA"/>
</dbReference>
<comment type="caution">
    <text evidence="1">The sequence shown here is derived from an EMBL/GenBank/DDBJ whole genome shotgun (WGS) entry which is preliminary data.</text>
</comment>
<sequence>MHQAYSSTDGPAGSDFQSLLDQIDQLRDLNLEKHVKLPELVVIGDQSSGKSSVLEALSGFPLPISATICTRFPIRLSLRRSESISCRMKAGDWSKSNFEFHEIPDLIEEASDSMGITPRMKGSDVKQFSDRVLNIEIHGPDQPNFTLLNLPGVYPSSTADQNDLGRDLVKNLVETHIKDGKNILLLVVSAASAINSYVTPQLVQTSIPDLERTLGVVTHPDKAYDNDKTFELMRNENMKLKLGWYALRNRSSDKHEKNVDLPTRTRTEAEFFNQGRWRDIPEENKGIAALRTRLERAVFQHIRSHLPNLMSELRHIQARAKQSLDAMPPHFGDIQEQRDYLKRMAREFEILVRNAANGTYTDKNFLSFFGLSDKDHASRQISRLRSNIRELTRIFTVTMELCGRTSDIVEEDKTVSCTNGTPSELYEAESPEDIAGCEEEKEYEDENLDLDEARKPDLLKSSFLPKNTVKKYWDHGLPDQMIRKKFEEKAAHTMRCFRGKEAPSEFAEGPMSVTFIQETFKWSKITDTHFEEVWRVTEELIEEALSHCVDEYVLMPLKVKIVQKNLERLRERVRAKIDDLLLCHQGGNPGFLNTFSDFMREEESETTNTAVNEKISQGAMIDTAEDIFQAVGMPFMNGLVKVLRTKYVGDTLEDVVDSLSGLPKECEEQVVQSIRNYLHKQYFSREEEAAAARMVDQFQRYYKVKLA</sequence>
<keyword evidence="2" id="KW-1185">Reference proteome</keyword>
<reference evidence="1 2" key="1">
    <citation type="journal article" date="2023" name="ACS Omega">
        <title>Identification of the Neoaspergillic Acid Biosynthesis Gene Cluster by Establishing an In Vitro CRISPR-Ribonucleoprotein Genetic System in Aspergillus melleus.</title>
        <authorList>
            <person name="Yuan B."/>
            <person name="Grau M.F."/>
            <person name="Murata R.M."/>
            <person name="Torok T."/>
            <person name="Venkateswaran K."/>
            <person name="Stajich J.E."/>
            <person name="Wang C.C.C."/>
        </authorList>
    </citation>
    <scope>NUCLEOTIDE SEQUENCE [LARGE SCALE GENOMIC DNA]</scope>
    <source>
        <strain evidence="1 2">IMV 1140</strain>
    </source>
</reference>
<proteinExistence type="predicted"/>
<name>A0ACC3BEK2_9EURO</name>
<organism evidence="1 2">
    <name type="scientific">Aspergillus melleus</name>
    <dbReference type="NCBI Taxonomy" id="138277"/>
    <lineage>
        <taxon>Eukaryota</taxon>
        <taxon>Fungi</taxon>
        <taxon>Dikarya</taxon>
        <taxon>Ascomycota</taxon>
        <taxon>Pezizomycotina</taxon>
        <taxon>Eurotiomycetes</taxon>
        <taxon>Eurotiomycetidae</taxon>
        <taxon>Eurotiales</taxon>
        <taxon>Aspergillaceae</taxon>
        <taxon>Aspergillus</taxon>
        <taxon>Aspergillus subgen. Circumdati</taxon>
    </lineage>
</organism>
<dbReference type="Proteomes" id="UP001177260">
    <property type="component" value="Unassembled WGS sequence"/>
</dbReference>
<evidence type="ECO:0000313" key="1">
    <source>
        <dbReference type="EMBL" id="KAK1148777.1"/>
    </source>
</evidence>
<evidence type="ECO:0000313" key="2">
    <source>
        <dbReference type="Proteomes" id="UP001177260"/>
    </source>
</evidence>
<accession>A0ACC3BEK2</accession>
<gene>
    <name evidence="1" type="ORF">N8T08_008662</name>
</gene>
<protein>
    <submittedName>
        <fullName evidence="1">Uncharacterized protein</fullName>
    </submittedName>
</protein>